<evidence type="ECO:0000256" key="2">
    <source>
        <dbReference type="ARBA" id="ARBA00022475"/>
    </source>
</evidence>
<keyword evidence="5 6" id="KW-0472">Membrane</keyword>
<evidence type="ECO:0000256" key="3">
    <source>
        <dbReference type="ARBA" id="ARBA00022692"/>
    </source>
</evidence>
<dbReference type="NCBIfam" id="NF002921">
    <property type="entry name" value="PRK03545.1"/>
    <property type="match status" value="1"/>
</dbReference>
<feature type="transmembrane region" description="Helical" evidence="6">
    <location>
        <begin position="104"/>
        <end position="127"/>
    </location>
</feature>
<accession>A0A5M5ZQG8</accession>
<dbReference type="PROSITE" id="PS50850">
    <property type="entry name" value="MFS"/>
    <property type="match status" value="1"/>
</dbReference>
<dbReference type="GO" id="GO:0005886">
    <property type="term" value="C:plasma membrane"/>
    <property type="evidence" value="ECO:0007669"/>
    <property type="project" value="UniProtKB-SubCell"/>
</dbReference>
<evidence type="ECO:0000256" key="1">
    <source>
        <dbReference type="ARBA" id="ARBA00004651"/>
    </source>
</evidence>
<keyword evidence="8" id="KW-0813">Transport</keyword>
<dbReference type="AlphaFoldDB" id="A0A5M5ZQG8"/>
<keyword evidence="2" id="KW-1003">Cell membrane</keyword>
<dbReference type="PANTHER" id="PTHR43124:SF4">
    <property type="entry name" value="SUGAR EFFLUX TRANSPORTER"/>
    <property type="match status" value="1"/>
</dbReference>
<keyword evidence="8" id="KW-0762">Sugar transport</keyword>
<dbReference type="InterPro" id="IPR011701">
    <property type="entry name" value="MFS"/>
</dbReference>
<feature type="transmembrane region" description="Helical" evidence="6">
    <location>
        <begin position="363"/>
        <end position="382"/>
    </location>
</feature>
<dbReference type="CDD" id="cd17324">
    <property type="entry name" value="MFS_NepI_like"/>
    <property type="match status" value="1"/>
</dbReference>
<feature type="transmembrane region" description="Helical" evidence="6">
    <location>
        <begin position="247"/>
        <end position="269"/>
    </location>
</feature>
<dbReference type="Pfam" id="PF07690">
    <property type="entry name" value="MFS_1"/>
    <property type="match status" value="1"/>
</dbReference>
<dbReference type="SUPFAM" id="SSF103473">
    <property type="entry name" value="MFS general substrate transporter"/>
    <property type="match status" value="1"/>
</dbReference>
<dbReference type="PANTHER" id="PTHR43124">
    <property type="entry name" value="PURINE EFFLUX PUMP PBUE"/>
    <property type="match status" value="1"/>
</dbReference>
<keyword evidence="4 6" id="KW-1133">Transmembrane helix</keyword>
<feature type="transmembrane region" description="Helical" evidence="6">
    <location>
        <begin position="169"/>
        <end position="190"/>
    </location>
</feature>
<dbReference type="InterPro" id="IPR036259">
    <property type="entry name" value="MFS_trans_sf"/>
</dbReference>
<dbReference type="Gene3D" id="1.20.1250.20">
    <property type="entry name" value="MFS general substrate transporter like domains"/>
    <property type="match status" value="1"/>
</dbReference>
<feature type="transmembrane region" description="Helical" evidence="6">
    <location>
        <begin position="139"/>
        <end position="157"/>
    </location>
</feature>
<gene>
    <name evidence="8" type="ORF">F2Y61_21225</name>
</gene>
<evidence type="ECO:0000256" key="5">
    <source>
        <dbReference type="ARBA" id="ARBA00023136"/>
    </source>
</evidence>
<reference evidence="8 9" key="1">
    <citation type="journal article" date="2019" name="Nat. Med.">
        <title>A library of human gut bacterial isolates paired with longitudinal multiomics data enables mechanistic microbiome research.</title>
        <authorList>
            <person name="Poyet M."/>
            <person name="Groussin M."/>
            <person name="Gibbons S.M."/>
            <person name="Avila-Pacheco J."/>
            <person name="Jiang X."/>
            <person name="Kearney S.M."/>
            <person name="Perrotta A.R."/>
            <person name="Berdy B."/>
            <person name="Zhao S."/>
            <person name="Lieberman T.D."/>
            <person name="Swanson P.K."/>
            <person name="Smith M."/>
            <person name="Roesemann S."/>
            <person name="Alexander J.E."/>
            <person name="Rich S.A."/>
            <person name="Livny J."/>
            <person name="Vlamakis H."/>
            <person name="Clish C."/>
            <person name="Bullock K."/>
            <person name="Deik A."/>
            <person name="Scott J."/>
            <person name="Pierce K.A."/>
            <person name="Xavier R.J."/>
            <person name="Alm E.J."/>
        </authorList>
    </citation>
    <scope>NUCLEOTIDE SEQUENCE [LARGE SCALE GENOMIC DNA]</scope>
    <source>
        <strain evidence="8 9">BIOML-A5</strain>
    </source>
</reference>
<comment type="subcellular location">
    <subcellularLocation>
        <location evidence="1">Cell membrane</location>
        <topology evidence="1">Multi-pass membrane protein</topology>
    </subcellularLocation>
</comment>
<feature type="domain" description="Major facilitator superfamily (MFS) profile" evidence="7">
    <location>
        <begin position="15"/>
        <end position="386"/>
    </location>
</feature>
<evidence type="ECO:0000313" key="8">
    <source>
        <dbReference type="EMBL" id="KAA5379405.1"/>
    </source>
</evidence>
<evidence type="ECO:0000256" key="6">
    <source>
        <dbReference type="SAM" id="Phobius"/>
    </source>
</evidence>
<feature type="transmembrane region" description="Helical" evidence="6">
    <location>
        <begin position="12"/>
        <end position="37"/>
    </location>
</feature>
<organism evidence="8 9">
    <name type="scientific">Phocaeicola dorei</name>
    <dbReference type="NCBI Taxonomy" id="357276"/>
    <lineage>
        <taxon>Bacteria</taxon>
        <taxon>Pseudomonadati</taxon>
        <taxon>Bacteroidota</taxon>
        <taxon>Bacteroidia</taxon>
        <taxon>Bacteroidales</taxon>
        <taxon>Bacteroidaceae</taxon>
        <taxon>Phocaeicola</taxon>
    </lineage>
</organism>
<feature type="transmembrane region" description="Helical" evidence="6">
    <location>
        <begin position="299"/>
        <end position="316"/>
    </location>
</feature>
<keyword evidence="3 6" id="KW-0812">Transmembrane</keyword>
<feature type="transmembrane region" description="Helical" evidence="6">
    <location>
        <begin position="211"/>
        <end position="227"/>
    </location>
</feature>
<protein>
    <submittedName>
        <fullName evidence="8">Sugar transporter</fullName>
    </submittedName>
</protein>
<dbReference type="EMBL" id="VVZB01000021">
    <property type="protein sequence ID" value="KAA5379405.1"/>
    <property type="molecule type" value="Genomic_DNA"/>
</dbReference>
<evidence type="ECO:0000259" key="7">
    <source>
        <dbReference type="PROSITE" id="PS50850"/>
    </source>
</evidence>
<feature type="transmembrane region" description="Helical" evidence="6">
    <location>
        <begin position="57"/>
        <end position="74"/>
    </location>
</feature>
<dbReference type="InterPro" id="IPR020846">
    <property type="entry name" value="MFS_dom"/>
</dbReference>
<dbReference type="InterPro" id="IPR050189">
    <property type="entry name" value="MFS_Efflux_Transporters"/>
</dbReference>
<name>A0A5M5ZQG8_9BACT</name>
<proteinExistence type="predicted"/>
<evidence type="ECO:0000256" key="4">
    <source>
        <dbReference type="ARBA" id="ARBA00022989"/>
    </source>
</evidence>
<evidence type="ECO:0000313" key="9">
    <source>
        <dbReference type="Proteomes" id="UP000347681"/>
    </source>
</evidence>
<dbReference type="Proteomes" id="UP000347681">
    <property type="component" value="Unassembled WGS sequence"/>
</dbReference>
<feature type="transmembrane region" description="Helical" evidence="6">
    <location>
        <begin position="81"/>
        <end position="98"/>
    </location>
</feature>
<comment type="caution">
    <text evidence="8">The sequence shown here is derived from an EMBL/GenBank/DDBJ whole genome shotgun (WGS) entry which is preliminary data.</text>
</comment>
<dbReference type="GO" id="GO:0022857">
    <property type="term" value="F:transmembrane transporter activity"/>
    <property type="evidence" value="ECO:0007669"/>
    <property type="project" value="InterPro"/>
</dbReference>
<sequence>MRERINLKSVKAWFPVFALTLSAFIFNTSLFVPIGLLTDIASDFHISAAKAGWMTSWYAWVIAVLSLPLMLAAGRMDCRKLLLWALGGFVACSALSALSPDYSVLLAARMGVACSHCIFWGLAAALAVKVAPEGGRETALGLITTGTSIAMIIGLPLGRAVGLYMTWRMTFASIAAIGLLVALFLGMVFPKLPNVRPMTLHRLPVLFRNKTLMGIYVFTLLTTTAHYTGYSYVEPFLAQVARLDEHVITLVLMLVGLSGIAGSVLFSKFFTRMPDVFLFSASLGITASLMLLRPLSGCAWAIIILCFLWGIAYTLFNLSLQMGVMEVLPQASTITMTIYAVTFNLGIGCGTTIGGAVCTHASIAYIGCVGGIIALIAFVYCIRNVLHPLRPVPGRGLF</sequence>
<dbReference type="RefSeq" id="WP_149941271.1">
    <property type="nucleotide sequence ID" value="NZ_VVZB01000021.1"/>
</dbReference>
<feature type="transmembrane region" description="Helical" evidence="6">
    <location>
        <begin position="337"/>
        <end position="357"/>
    </location>
</feature>